<dbReference type="InterPro" id="IPR027417">
    <property type="entry name" value="P-loop_NTPase"/>
</dbReference>
<dbReference type="InterPro" id="IPR030665">
    <property type="entry name" value="KaiC"/>
</dbReference>
<dbReference type="PANTHER" id="PTHR42926">
    <property type="match status" value="1"/>
</dbReference>
<dbReference type="GO" id="GO:0016787">
    <property type="term" value="F:hydrolase activity"/>
    <property type="evidence" value="ECO:0007669"/>
    <property type="project" value="UniProtKB-KW"/>
</dbReference>
<keyword evidence="6" id="KW-0378">Hydrolase</keyword>
<dbReference type="PRINTS" id="PR01874">
    <property type="entry name" value="DNAREPAIRADA"/>
</dbReference>
<keyword evidence="4" id="KW-0677">Repeat</keyword>
<organism evidence="8">
    <name type="scientific">Agrobacterium rosae</name>
    <dbReference type="NCBI Taxonomy" id="1972867"/>
    <lineage>
        <taxon>Bacteria</taxon>
        <taxon>Pseudomonadati</taxon>
        <taxon>Pseudomonadota</taxon>
        <taxon>Alphaproteobacteria</taxon>
        <taxon>Hyphomicrobiales</taxon>
        <taxon>Rhizobiaceae</taxon>
        <taxon>Rhizobium/Agrobacterium group</taxon>
        <taxon>Agrobacterium</taxon>
    </lineage>
</organism>
<dbReference type="EC" id="2.7.11.1" evidence="1"/>
<dbReference type="PROSITE" id="PS51146">
    <property type="entry name" value="KAIC"/>
    <property type="match status" value="2"/>
</dbReference>
<dbReference type="AlphaFoldDB" id="A0AAW9F7V1"/>
<gene>
    <name evidence="8" type="ORF">RMR22_10685</name>
</gene>
<protein>
    <recommendedName>
        <fullName evidence="1">non-specific serine/threonine protein kinase</fullName>
        <ecNumber evidence="1">2.7.11.1</ecNumber>
    </recommendedName>
</protein>
<evidence type="ECO:0000256" key="5">
    <source>
        <dbReference type="ARBA" id="ARBA00022777"/>
    </source>
</evidence>
<evidence type="ECO:0000256" key="4">
    <source>
        <dbReference type="ARBA" id="ARBA00022737"/>
    </source>
</evidence>
<dbReference type="Gene3D" id="3.40.50.300">
    <property type="entry name" value="P-loop containing nucleotide triphosphate hydrolases"/>
    <property type="match status" value="2"/>
</dbReference>
<dbReference type="PIRSF" id="PIRSF039117">
    <property type="entry name" value="KaiC"/>
    <property type="match status" value="1"/>
</dbReference>
<dbReference type="InterPro" id="IPR003593">
    <property type="entry name" value="AAA+_ATPase"/>
</dbReference>
<reference evidence="8" key="1">
    <citation type="journal article" date="2023" name="Phytobiomes J">
        <title>Deciphering the key players within the bacterial microbiota associated with aerial crown gall tumors on rhododendron: Insights into the gallobiome.</title>
        <authorList>
            <person name="Kuzmanovic N."/>
            <person name="Nesme J."/>
            <person name="Wolf J."/>
            <person name="Neumann-Schaal M."/>
            <person name="Petersen J."/>
            <person name="Fernandez-Gnecco G."/>
            <person name="Sproeer C."/>
            <person name="Bunk B."/>
            <person name="Overmann J."/>
            <person name="Sorensen S.J."/>
            <person name="Idczak E."/>
            <person name="Smalla K."/>
        </authorList>
    </citation>
    <scope>NUCLEOTIDE SEQUENCE</scope>
    <source>
        <strain evidence="8">Rho-11.1</strain>
    </source>
</reference>
<dbReference type="InterPro" id="IPR051347">
    <property type="entry name" value="Circadian_clock_KaiC-rel"/>
</dbReference>
<keyword evidence="5" id="KW-0418">Kinase</keyword>
<evidence type="ECO:0000256" key="2">
    <source>
        <dbReference type="ARBA" id="ARBA00022553"/>
    </source>
</evidence>
<dbReference type="PANTHER" id="PTHR42926:SF1">
    <property type="entry name" value="CIRCADIAN CLOCK OSCILLATOR PROTEIN KAIC 1"/>
    <property type="match status" value="1"/>
</dbReference>
<accession>A0AAW9F7V1</accession>
<feature type="domain" description="KaiC" evidence="7">
    <location>
        <begin position="248"/>
        <end position="480"/>
    </location>
</feature>
<dbReference type="GO" id="GO:0004674">
    <property type="term" value="F:protein serine/threonine kinase activity"/>
    <property type="evidence" value="ECO:0007669"/>
    <property type="project" value="UniProtKB-EC"/>
</dbReference>
<dbReference type="CDD" id="cd19487">
    <property type="entry name" value="KaiC-like_C"/>
    <property type="match status" value="1"/>
</dbReference>
<dbReference type="SMART" id="SM00382">
    <property type="entry name" value="AAA"/>
    <property type="match status" value="2"/>
</dbReference>
<evidence type="ECO:0000256" key="1">
    <source>
        <dbReference type="ARBA" id="ARBA00012513"/>
    </source>
</evidence>
<evidence type="ECO:0000256" key="3">
    <source>
        <dbReference type="ARBA" id="ARBA00022679"/>
    </source>
</evidence>
<dbReference type="GO" id="GO:0005524">
    <property type="term" value="F:ATP binding"/>
    <property type="evidence" value="ECO:0007669"/>
    <property type="project" value="InterPro"/>
</dbReference>
<evidence type="ECO:0000313" key="8">
    <source>
        <dbReference type="EMBL" id="MDX8302717.1"/>
    </source>
</evidence>
<comment type="caution">
    <text evidence="8">The sequence shown here is derived from an EMBL/GenBank/DDBJ whole genome shotgun (WGS) entry which is preliminary data.</text>
</comment>
<feature type="domain" description="KaiC" evidence="7">
    <location>
        <begin position="6"/>
        <end position="246"/>
    </location>
</feature>
<sequence>MRDINSKAMTGVEGLDDILSGGLSRRHVFLLEGSPGTGKTTISLQFLIEGAVNGERCLYVSLSESESELRDSAASHNMTLNDNIEIFELVPPESLLDADQQQSLLYSSDLELGETTKLIFSAFERVKPDRVVIDSLSEIRLLAQSSLRYRRQILALKHYFSKSGATVLLLDDLTADVLDKTVHSVVHGVIHLEELSPNYGSERRRVRILKYRGQAYRGGYHDFVIRTGGVAVFPRLRAIEHKTSFTRDMLSSGIDRLDGLLGGGVSRGSSTLLIGPAGTGKSTFGFQFIVAAIKRGEKAAVFIFDEELGLLFERMKQMGIDLQKMQDDGALHIEQVDAAELSPGEFAQRVRDRVTTENVKTVLIDSINGYQAAMPEENALILHMHELLQFLNRQGANTFLTVAQHGLVGDMKSPVDVTYLADTVILLRYFEAVGRVRRAVSVIKKRTGMHEDTIREYKINQNGLTLGEPISAFQGVLRGIPVLMPDSLPSPANEGGLENF</sequence>
<dbReference type="EMBL" id="JAVRAF010000002">
    <property type="protein sequence ID" value="MDX8302717.1"/>
    <property type="molecule type" value="Genomic_DNA"/>
</dbReference>
<dbReference type="InterPro" id="IPR010624">
    <property type="entry name" value="KaiC_dom"/>
</dbReference>
<proteinExistence type="predicted"/>
<evidence type="ECO:0000256" key="6">
    <source>
        <dbReference type="ARBA" id="ARBA00022801"/>
    </source>
</evidence>
<keyword evidence="2" id="KW-0597">Phosphoprotein</keyword>
<name>A0AAW9F7V1_9HYPH</name>
<dbReference type="SUPFAM" id="SSF52540">
    <property type="entry name" value="P-loop containing nucleoside triphosphate hydrolases"/>
    <property type="match status" value="2"/>
</dbReference>
<keyword evidence="3" id="KW-0808">Transferase</keyword>
<dbReference type="CDD" id="cd19488">
    <property type="entry name" value="KaiC-like_N"/>
    <property type="match status" value="1"/>
</dbReference>
<dbReference type="RefSeq" id="WP_320202748.1">
    <property type="nucleotide sequence ID" value="NZ_CP192782.1"/>
</dbReference>
<evidence type="ECO:0000259" key="7">
    <source>
        <dbReference type="PROSITE" id="PS51146"/>
    </source>
</evidence>
<dbReference type="Pfam" id="PF06745">
    <property type="entry name" value="ATPase"/>
    <property type="match status" value="2"/>
</dbReference>
<dbReference type="InterPro" id="IPR014774">
    <property type="entry name" value="KaiC-like_dom"/>
</dbReference>